<feature type="domain" description="C2H2-type" evidence="12">
    <location>
        <begin position="608"/>
        <end position="636"/>
    </location>
</feature>
<keyword evidence="4" id="KW-0677">Repeat</keyword>
<keyword evidence="9" id="KW-0539">Nucleus</keyword>
<dbReference type="KEGG" id="caua:113062346"/>
<keyword evidence="13" id="KW-1185">Reference proteome</keyword>
<dbReference type="InterPro" id="IPR036236">
    <property type="entry name" value="Znf_C2H2_sf"/>
</dbReference>
<comment type="pathway">
    <text evidence="2">Protein modification; protein ubiquitination.</text>
</comment>
<feature type="domain" description="C2H2-type" evidence="12">
    <location>
        <begin position="250"/>
        <end position="277"/>
    </location>
</feature>
<feature type="domain" description="C2H2-type" evidence="12">
    <location>
        <begin position="707"/>
        <end position="734"/>
    </location>
</feature>
<dbReference type="GeneID" id="113062346"/>
<keyword evidence="6" id="KW-0833">Ubl conjugation pathway</keyword>
<accession>A0A6P6LTS9</accession>
<organism evidence="13 14">
    <name type="scientific">Carassius auratus</name>
    <name type="common">Goldfish</name>
    <dbReference type="NCBI Taxonomy" id="7957"/>
    <lineage>
        <taxon>Eukaryota</taxon>
        <taxon>Metazoa</taxon>
        <taxon>Chordata</taxon>
        <taxon>Craniata</taxon>
        <taxon>Vertebrata</taxon>
        <taxon>Euteleostomi</taxon>
        <taxon>Actinopterygii</taxon>
        <taxon>Neopterygii</taxon>
        <taxon>Teleostei</taxon>
        <taxon>Ostariophysi</taxon>
        <taxon>Cypriniformes</taxon>
        <taxon>Cyprinidae</taxon>
        <taxon>Cyprininae</taxon>
        <taxon>Carassius</taxon>
    </lineage>
</organism>
<evidence type="ECO:0000313" key="15">
    <source>
        <dbReference type="RefSeq" id="XP_026087926.1"/>
    </source>
</evidence>
<sequence>MQSYTDIVSIGICNLMSSNAVQENSEKKILDTNIKPNIELKCTDEADRLSVETSGEKVLDNSTESENALQPSTEWKVDGLTQNSEHCVVMPNRVSNNRTIGSKPEEIVKKPLTCKYCGVSFRHITTYTIHRRIHRGDKPYKCKICGKTFAQLSKLKSHCNVHKQDTYFPCPCCSQRFLKKVDLLCHFKVHMQESKAKSEPNKHVKNKINISSNRSSETPNNYGCLVYKKSFANHVKLQNHIQTHEVEKSLTCKDCGKIFWKQSSLIAHEKTHWPVKPYACSICGKGFNQLKALKKHSQDHAGETPFSCFHCGLGFSALSALRMHQASKTCIARRDYWASNNIKGFIVSQGVDGQVNTPVFFKCQICKQLFRKWCQYTLHLQTHTSSPPCICFSCGQCYEKDSDMNVHCEVCCQSSGEEKICSASLTEIKQGVTQTYPLKWTSSQSLKSTGCQMDSQMTTSSEQLPQLPQLVDVEPTQTRDADLSKLPKTYSAHSPIKLPNAQSRALPNVNCTSSSSSLGCIEITQSLWKFECSHCGQRFERYRTFSAHLQTHAPHCGQFFERLSKLWLHQPHHHLKSHCYSCMQCNLQFRFFSSFREHMIDHAGQRPYACPLCPKTFIQEASLHAHQCESHKLCKSLKCDVCSKTFSSLRNLIKHSLLHNGATSNVCLLCNLSFTNNRVLKEHLKTHTTYHGLALPGIPSKPLDFPHKCKRCKASFSTGELLYAHQIRHSREAKTHIRPAVIPASKLFDTCLNDTPSTHRNHISKHKLDGIPSDDSLYVYSHPDRLYVPPSRRVQLPVINLDPDEPEEEVSDSQNPGHELPNSEITSHQSDSTHLPQATLDQETTNLNSSESIEMMANGQQNYSHKYQRSSSFVETGVDMDVETTPQEDLKSFECADCTEKLTSVLGLYEHYILHAMGDEYVQVN</sequence>
<feature type="domain" description="C2H2-type" evidence="12">
    <location>
        <begin position="168"/>
        <end position="195"/>
    </location>
</feature>
<dbReference type="RefSeq" id="XP_026087926.1">
    <property type="nucleotide sequence ID" value="XM_026232141.1"/>
</dbReference>
<reference evidence="14 15" key="1">
    <citation type="submission" date="2025-04" db="UniProtKB">
        <authorList>
            <consortium name="RefSeq"/>
        </authorList>
    </citation>
    <scope>IDENTIFICATION</scope>
    <source>
        <strain evidence="14 15">Wakin</strain>
        <tissue evidence="14 15">Muscle</tissue>
    </source>
</reference>
<feature type="region of interest" description="Disordered" evidence="11">
    <location>
        <begin position="803"/>
        <end position="834"/>
    </location>
</feature>
<feature type="domain" description="C2H2-type" evidence="12">
    <location>
        <begin position="112"/>
        <end position="139"/>
    </location>
</feature>
<feature type="domain" description="C2H2-type" evidence="12">
    <location>
        <begin position="580"/>
        <end position="607"/>
    </location>
</feature>
<feature type="domain" description="C2H2-type" evidence="12">
    <location>
        <begin position="637"/>
        <end position="664"/>
    </location>
</feature>
<keyword evidence="3" id="KW-0479">Metal-binding</keyword>
<comment type="subcellular location">
    <subcellularLocation>
        <location evidence="1">Nucleus</location>
    </subcellularLocation>
</comment>
<dbReference type="GO" id="GO:0008270">
    <property type="term" value="F:zinc ion binding"/>
    <property type="evidence" value="ECO:0007669"/>
    <property type="project" value="UniProtKB-KW"/>
</dbReference>
<dbReference type="AlphaFoldDB" id="A0A6P6LTS9"/>
<evidence type="ECO:0000256" key="11">
    <source>
        <dbReference type="SAM" id="MobiDB-lite"/>
    </source>
</evidence>
<dbReference type="FunFam" id="3.30.160.60:FF:000446">
    <property type="entry name" value="Zinc finger protein"/>
    <property type="match status" value="2"/>
</dbReference>
<evidence type="ECO:0000256" key="4">
    <source>
        <dbReference type="ARBA" id="ARBA00022737"/>
    </source>
</evidence>
<feature type="domain" description="C2H2-type" evidence="12">
    <location>
        <begin position="140"/>
        <end position="167"/>
    </location>
</feature>
<evidence type="ECO:0000256" key="7">
    <source>
        <dbReference type="ARBA" id="ARBA00022833"/>
    </source>
</evidence>
<protein>
    <submittedName>
        <fullName evidence="14 15">Zinc finger protein 585A-like isoform X1</fullName>
    </submittedName>
</protein>
<feature type="domain" description="C2H2-type" evidence="12">
    <location>
        <begin position="530"/>
        <end position="553"/>
    </location>
</feature>
<evidence type="ECO:0000256" key="9">
    <source>
        <dbReference type="ARBA" id="ARBA00023242"/>
    </source>
</evidence>
<dbReference type="FunFam" id="3.30.160.60:FF:000624">
    <property type="entry name" value="zinc finger protein 697"/>
    <property type="match status" value="1"/>
</dbReference>
<evidence type="ECO:0000259" key="12">
    <source>
        <dbReference type="PROSITE" id="PS50157"/>
    </source>
</evidence>
<dbReference type="RefSeq" id="XP_026087925.1">
    <property type="nucleotide sequence ID" value="XM_026232140.1"/>
</dbReference>
<dbReference type="PANTHER" id="PTHR24379:SF121">
    <property type="entry name" value="C2H2-TYPE DOMAIN-CONTAINING PROTEIN"/>
    <property type="match status" value="1"/>
</dbReference>
<dbReference type="GO" id="GO:0005634">
    <property type="term" value="C:nucleus"/>
    <property type="evidence" value="ECO:0007669"/>
    <property type="project" value="UniProtKB-SubCell"/>
</dbReference>
<dbReference type="Pfam" id="PF13912">
    <property type="entry name" value="zf-C2H2_6"/>
    <property type="match status" value="1"/>
</dbReference>
<name>A0A6P6LTS9_CARAU</name>
<dbReference type="SUPFAM" id="SSF57667">
    <property type="entry name" value="beta-beta-alpha zinc fingers"/>
    <property type="match status" value="8"/>
</dbReference>
<dbReference type="PROSITE" id="PS50157">
    <property type="entry name" value="ZINC_FINGER_C2H2_2"/>
    <property type="match status" value="13"/>
</dbReference>
<feature type="domain" description="C2H2-type" evidence="12">
    <location>
        <begin position="278"/>
        <end position="305"/>
    </location>
</feature>
<feature type="domain" description="C2H2-type" evidence="12">
    <location>
        <begin position="361"/>
        <end position="388"/>
    </location>
</feature>
<evidence type="ECO:0000256" key="6">
    <source>
        <dbReference type="ARBA" id="ARBA00022786"/>
    </source>
</evidence>
<evidence type="ECO:0000313" key="13">
    <source>
        <dbReference type="Proteomes" id="UP000515129"/>
    </source>
</evidence>
<dbReference type="GO" id="GO:0003677">
    <property type="term" value="F:DNA binding"/>
    <property type="evidence" value="ECO:0007669"/>
    <property type="project" value="UniProtKB-KW"/>
</dbReference>
<dbReference type="OrthoDB" id="8774208at2759"/>
<evidence type="ECO:0000256" key="1">
    <source>
        <dbReference type="ARBA" id="ARBA00004123"/>
    </source>
</evidence>
<evidence type="ECO:0000256" key="10">
    <source>
        <dbReference type="PROSITE-ProRule" id="PRU00042"/>
    </source>
</evidence>
<dbReference type="FunFam" id="3.30.160.60:FF:001009">
    <property type="entry name" value="Zinc finger protein 26"/>
    <property type="match status" value="1"/>
</dbReference>
<dbReference type="PROSITE" id="PS00028">
    <property type="entry name" value="ZINC_FINGER_C2H2_1"/>
    <property type="match status" value="13"/>
</dbReference>
<dbReference type="PANTHER" id="PTHR24379">
    <property type="entry name" value="KRAB AND ZINC FINGER DOMAIN-CONTAINING"/>
    <property type="match status" value="1"/>
</dbReference>
<evidence type="ECO:0000256" key="5">
    <source>
        <dbReference type="ARBA" id="ARBA00022771"/>
    </source>
</evidence>
<evidence type="ECO:0000313" key="14">
    <source>
        <dbReference type="RefSeq" id="XP_026087925.1"/>
    </source>
</evidence>
<feature type="domain" description="C2H2-type" evidence="12">
    <location>
        <begin position="222"/>
        <end position="249"/>
    </location>
</feature>
<gene>
    <name evidence="14 15" type="primary">LOC113062346</name>
</gene>
<keyword evidence="7" id="KW-0862">Zinc</keyword>
<dbReference type="Proteomes" id="UP000515129">
    <property type="component" value="Chromosome 44"/>
</dbReference>
<evidence type="ECO:0000256" key="3">
    <source>
        <dbReference type="ARBA" id="ARBA00022723"/>
    </source>
</evidence>
<keyword evidence="5 10" id="KW-0863">Zinc-finger</keyword>
<evidence type="ECO:0000256" key="2">
    <source>
        <dbReference type="ARBA" id="ARBA00004906"/>
    </source>
</evidence>
<proteinExistence type="predicted"/>
<dbReference type="Gene3D" id="3.30.160.60">
    <property type="entry name" value="Classic Zinc Finger"/>
    <property type="match status" value="7"/>
</dbReference>
<dbReference type="SMART" id="SM00355">
    <property type="entry name" value="ZnF_C2H2"/>
    <property type="match status" value="15"/>
</dbReference>
<feature type="domain" description="C2H2-type" evidence="12">
    <location>
        <begin position="665"/>
        <end position="688"/>
    </location>
</feature>
<dbReference type="InterPro" id="IPR013087">
    <property type="entry name" value="Znf_C2H2_type"/>
</dbReference>
<feature type="compositionally biased region" description="Polar residues" evidence="11">
    <location>
        <begin position="823"/>
        <end position="834"/>
    </location>
</feature>
<keyword evidence="8" id="KW-0238">DNA-binding</keyword>
<evidence type="ECO:0000256" key="8">
    <source>
        <dbReference type="ARBA" id="ARBA00023125"/>
    </source>
</evidence>
<dbReference type="Pfam" id="PF00096">
    <property type="entry name" value="zf-C2H2"/>
    <property type="match status" value="6"/>
</dbReference>